<evidence type="ECO:0000259" key="3">
    <source>
        <dbReference type="PROSITE" id="PS50977"/>
    </source>
</evidence>
<gene>
    <name evidence="4" type="ORF">WMO24_06170</name>
</gene>
<dbReference type="EMBL" id="JBBMFA010000079">
    <property type="protein sequence ID" value="MEQ2520012.1"/>
    <property type="molecule type" value="Genomic_DNA"/>
</dbReference>
<organism evidence="4 5">
    <name type="scientific">Ruthenibacterium intestinale</name>
    <dbReference type="NCBI Taxonomy" id="3133163"/>
    <lineage>
        <taxon>Bacteria</taxon>
        <taxon>Bacillati</taxon>
        <taxon>Bacillota</taxon>
        <taxon>Clostridia</taxon>
        <taxon>Eubacteriales</taxon>
        <taxon>Oscillospiraceae</taxon>
        <taxon>Ruthenibacterium</taxon>
    </lineage>
</organism>
<sequence length="190" mass="21931">MPSSQQTKQLFADSMKQLMMKKPLEEISVGDIALQSGMSRNSFYYHFQDKYDLVTWIFRTESAAYLAQAPNRDNWQEILRGLCRYFRENRAFYCNAMSYNGQNSLREYLFDTFSGVVQQHLLDGNPCALEPQDAAFAGEFFAATIVGLLERWCARGMREDAARYEDCLTRILSGEMLNTYLRSVSPESDQ</sequence>
<dbReference type="Gene3D" id="1.10.357.10">
    <property type="entry name" value="Tetracycline Repressor, domain 2"/>
    <property type="match status" value="1"/>
</dbReference>
<name>A0ABV1GDU5_9FIRM</name>
<dbReference type="InterPro" id="IPR009057">
    <property type="entry name" value="Homeodomain-like_sf"/>
</dbReference>
<dbReference type="PANTHER" id="PTHR43479:SF7">
    <property type="entry name" value="TETR-FAMILY TRANSCRIPTIONAL REGULATOR"/>
    <property type="match status" value="1"/>
</dbReference>
<dbReference type="RefSeq" id="WP_349215442.1">
    <property type="nucleotide sequence ID" value="NZ_JBBMFA010000079.1"/>
</dbReference>
<dbReference type="InterPro" id="IPR001647">
    <property type="entry name" value="HTH_TetR"/>
</dbReference>
<keyword evidence="5" id="KW-1185">Reference proteome</keyword>
<dbReference type="SUPFAM" id="SSF46689">
    <property type="entry name" value="Homeodomain-like"/>
    <property type="match status" value="1"/>
</dbReference>
<dbReference type="InterPro" id="IPR050624">
    <property type="entry name" value="HTH-type_Tx_Regulator"/>
</dbReference>
<dbReference type="Proteomes" id="UP001477672">
    <property type="component" value="Unassembled WGS sequence"/>
</dbReference>
<feature type="domain" description="HTH tetR-type" evidence="3">
    <location>
        <begin position="5"/>
        <end position="65"/>
    </location>
</feature>
<dbReference type="InterPro" id="IPR039532">
    <property type="entry name" value="TetR_C_Firmicutes"/>
</dbReference>
<accession>A0ABV1GDU5</accession>
<evidence type="ECO:0000313" key="5">
    <source>
        <dbReference type="Proteomes" id="UP001477672"/>
    </source>
</evidence>
<evidence type="ECO:0000313" key="4">
    <source>
        <dbReference type="EMBL" id="MEQ2520012.1"/>
    </source>
</evidence>
<dbReference type="PANTHER" id="PTHR43479">
    <property type="entry name" value="ACREF/ENVCD OPERON REPRESSOR-RELATED"/>
    <property type="match status" value="1"/>
</dbReference>
<proteinExistence type="predicted"/>
<dbReference type="Pfam" id="PF00440">
    <property type="entry name" value="TetR_N"/>
    <property type="match status" value="1"/>
</dbReference>
<protein>
    <submittedName>
        <fullName evidence="4">TetR/AcrR family transcriptional regulator C-terminal domain-containing protein</fullName>
    </submittedName>
</protein>
<comment type="caution">
    <text evidence="4">The sequence shown here is derived from an EMBL/GenBank/DDBJ whole genome shotgun (WGS) entry which is preliminary data.</text>
</comment>
<keyword evidence="1 2" id="KW-0238">DNA-binding</keyword>
<feature type="DNA-binding region" description="H-T-H motif" evidence="2">
    <location>
        <begin position="28"/>
        <end position="47"/>
    </location>
</feature>
<evidence type="ECO:0000256" key="2">
    <source>
        <dbReference type="PROSITE-ProRule" id="PRU00335"/>
    </source>
</evidence>
<dbReference type="Pfam" id="PF14278">
    <property type="entry name" value="TetR_C_8"/>
    <property type="match status" value="1"/>
</dbReference>
<evidence type="ECO:0000256" key="1">
    <source>
        <dbReference type="ARBA" id="ARBA00023125"/>
    </source>
</evidence>
<reference evidence="4 5" key="1">
    <citation type="submission" date="2024-03" db="EMBL/GenBank/DDBJ databases">
        <title>Human intestinal bacterial collection.</title>
        <authorList>
            <person name="Pauvert C."/>
            <person name="Hitch T.C.A."/>
            <person name="Clavel T."/>
        </authorList>
    </citation>
    <scope>NUCLEOTIDE SEQUENCE [LARGE SCALE GENOMIC DNA]</scope>
    <source>
        <strain evidence="4 5">CLA-JM-H11</strain>
    </source>
</reference>
<dbReference type="PROSITE" id="PS50977">
    <property type="entry name" value="HTH_TETR_2"/>
    <property type="match status" value="1"/>
</dbReference>